<proteinExistence type="inferred from homology"/>
<comment type="subcellular location">
    <subcellularLocation>
        <location evidence="5">Cell membrane</location>
        <topology evidence="5">Multi-pass membrane protein</topology>
    </subcellularLocation>
    <subcellularLocation>
        <location evidence="1">Membrane</location>
        <topology evidence="1">Multi-pass membrane protein</topology>
    </subcellularLocation>
</comment>
<feature type="transmembrane region" description="Helical" evidence="5">
    <location>
        <begin position="112"/>
        <end position="133"/>
    </location>
</feature>
<feature type="transmembrane region" description="Helical" evidence="5">
    <location>
        <begin position="194"/>
        <end position="212"/>
    </location>
</feature>
<dbReference type="AlphaFoldDB" id="A0A1M6RGY5"/>
<dbReference type="Gene3D" id="1.10.3720.10">
    <property type="entry name" value="MetI-like"/>
    <property type="match status" value="1"/>
</dbReference>
<organism evidence="7 8">
    <name type="scientific">Paramaledivibacter caminithermalis (strain DSM 15212 / CIP 107654 / DViRD3)</name>
    <name type="common">Clostridium caminithermale</name>
    <dbReference type="NCBI Taxonomy" id="1121301"/>
    <lineage>
        <taxon>Bacteria</taxon>
        <taxon>Bacillati</taxon>
        <taxon>Bacillota</taxon>
        <taxon>Clostridia</taxon>
        <taxon>Peptostreptococcales</taxon>
        <taxon>Caminicellaceae</taxon>
        <taxon>Paramaledivibacter</taxon>
    </lineage>
</organism>
<dbReference type="RefSeq" id="WP_073151763.1">
    <property type="nucleotide sequence ID" value="NZ_FRAG01000046.1"/>
</dbReference>
<dbReference type="GO" id="GO:0005886">
    <property type="term" value="C:plasma membrane"/>
    <property type="evidence" value="ECO:0007669"/>
    <property type="project" value="UniProtKB-SubCell"/>
</dbReference>
<keyword evidence="3 5" id="KW-1133">Transmembrane helix</keyword>
<dbReference type="PROSITE" id="PS50928">
    <property type="entry name" value="ABC_TM1"/>
    <property type="match status" value="1"/>
</dbReference>
<protein>
    <submittedName>
        <fullName evidence="7">Peptide/nickel transport system permease protein</fullName>
    </submittedName>
</protein>
<keyword evidence="8" id="KW-1185">Reference proteome</keyword>
<dbReference type="OrthoDB" id="9773221at2"/>
<comment type="similarity">
    <text evidence="5">Belongs to the binding-protein-dependent transport system permease family.</text>
</comment>
<dbReference type="PANTHER" id="PTHR43376">
    <property type="entry name" value="OLIGOPEPTIDE TRANSPORT SYSTEM PERMEASE PROTEIN"/>
    <property type="match status" value="1"/>
</dbReference>
<reference evidence="7 8" key="1">
    <citation type="submission" date="2016-11" db="EMBL/GenBank/DDBJ databases">
        <authorList>
            <person name="Jaros S."/>
            <person name="Januszkiewicz K."/>
            <person name="Wedrychowicz H."/>
        </authorList>
    </citation>
    <scope>NUCLEOTIDE SEQUENCE [LARGE SCALE GENOMIC DNA]</scope>
    <source>
        <strain evidence="7 8">DSM 15212</strain>
    </source>
</reference>
<evidence type="ECO:0000256" key="1">
    <source>
        <dbReference type="ARBA" id="ARBA00004141"/>
    </source>
</evidence>
<dbReference type="CDD" id="cd06261">
    <property type="entry name" value="TM_PBP2"/>
    <property type="match status" value="1"/>
</dbReference>
<evidence type="ECO:0000256" key="4">
    <source>
        <dbReference type="ARBA" id="ARBA00023136"/>
    </source>
</evidence>
<evidence type="ECO:0000259" key="6">
    <source>
        <dbReference type="PROSITE" id="PS50928"/>
    </source>
</evidence>
<name>A0A1M6RGY5_PARC5</name>
<accession>A0A1M6RGY5</accession>
<evidence type="ECO:0000313" key="7">
    <source>
        <dbReference type="EMBL" id="SHK31751.1"/>
    </source>
</evidence>
<dbReference type="Pfam" id="PF00528">
    <property type="entry name" value="BPD_transp_1"/>
    <property type="match status" value="1"/>
</dbReference>
<evidence type="ECO:0000256" key="5">
    <source>
        <dbReference type="RuleBase" id="RU363032"/>
    </source>
</evidence>
<dbReference type="PANTHER" id="PTHR43376:SF1">
    <property type="entry name" value="OLIGOPEPTIDE TRANSPORT SYSTEM PERMEASE PROTEIN"/>
    <property type="match status" value="1"/>
</dbReference>
<feature type="transmembrane region" description="Helical" evidence="5">
    <location>
        <begin position="12"/>
        <end position="29"/>
    </location>
</feature>
<dbReference type="InterPro" id="IPR000515">
    <property type="entry name" value="MetI-like"/>
</dbReference>
<dbReference type="SUPFAM" id="SSF161098">
    <property type="entry name" value="MetI-like"/>
    <property type="match status" value="1"/>
</dbReference>
<evidence type="ECO:0000313" key="8">
    <source>
        <dbReference type="Proteomes" id="UP000184465"/>
    </source>
</evidence>
<dbReference type="STRING" id="1121301.SAMN02745912_02965"/>
<feature type="domain" description="ABC transmembrane type-1" evidence="6">
    <location>
        <begin position="106"/>
        <end position="316"/>
    </location>
</feature>
<gene>
    <name evidence="7" type="ORF">SAMN02745912_02965</name>
</gene>
<dbReference type="EMBL" id="FRAG01000046">
    <property type="protein sequence ID" value="SHK31751.1"/>
    <property type="molecule type" value="Genomic_DNA"/>
</dbReference>
<evidence type="ECO:0000256" key="3">
    <source>
        <dbReference type="ARBA" id="ARBA00022989"/>
    </source>
</evidence>
<dbReference type="GO" id="GO:0055085">
    <property type="term" value="P:transmembrane transport"/>
    <property type="evidence" value="ECO:0007669"/>
    <property type="project" value="InterPro"/>
</dbReference>
<dbReference type="InterPro" id="IPR035906">
    <property type="entry name" value="MetI-like_sf"/>
</dbReference>
<feature type="transmembrane region" description="Helical" evidence="5">
    <location>
        <begin position="297"/>
        <end position="323"/>
    </location>
</feature>
<keyword evidence="2 5" id="KW-0812">Transmembrane</keyword>
<keyword evidence="5" id="KW-0813">Transport</keyword>
<feature type="transmembrane region" description="Helical" evidence="5">
    <location>
        <begin position="145"/>
        <end position="169"/>
    </location>
</feature>
<feature type="transmembrane region" description="Helical" evidence="5">
    <location>
        <begin position="256"/>
        <end position="277"/>
    </location>
</feature>
<dbReference type="Proteomes" id="UP000184465">
    <property type="component" value="Unassembled WGS sequence"/>
</dbReference>
<evidence type="ECO:0000256" key="2">
    <source>
        <dbReference type="ARBA" id="ARBA00022692"/>
    </source>
</evidence>
<sequence length="335" mass="37816">MNNYRKYFLKKGIWYILTLVIALSLNFYLPRMIKGNPVDSILSKYKSVGNTDTRKKLYETFTKEFGLDKPLPMQFLIYLKNLTKGDLGTSIMMYPKKVNAVLASALPWTVGLQLPAILCGWLLGNVLGAFAAYKRGVYDKIIFPISLFVTSFPFFIFSIILLYVLGIHFELFPIGGGYDYNLIPALNFEFFKSVIRYHTFPFLSIAIVMIGGQGIGMREMALYELNSDYVKYSKFLGIREWKIIQYVFKNAMLPQITGLGLSLGTMVSGALITELVFNYPGVGTTMFAAIRNLDYPLISGCTLIITLAVLLSNFIIEILYGIIDPRIKSAQLEDS</sequence>
<keyword evidence="4 5" id="KW-0472">Membrane</keyword>